<feature type="region of interest" description="Disordered" evidence="1">
    <location>
        <begin position="270"/>
        <end position="320"/>
    </location>
</feature>
<sequence length="320" mass="36858">MKKKLYGCKAILAARSDRLLYNGMKETQSLGYLVRLIELIITINTEYFLDIPNNSHKGAICKFCSATWKHGKPNEMKLHLALKYSKVTYNIIICMQYHQSKDSNNSTKLTATNITLKIEEMIHELNIQSFNKGGVVTFSGKFCYWNNYDGEHPLFQLFQDSEVAIQSAKRKVMSKYPHNDIKTHWNTAWDVCVASDNSEISDNKITLPLNAREYIDNQNNNSLSFKLYHFPEDAHILPVQLKFYMEKKQTSDTFMQSSTSAAAEIAKSFSTKSKKREKTQADNTIIQDDNHTTVQDNKHQEQRGKSSKKMGRKTERKTSK</sequence>
<evidence type="ECO:0000313" key="3">
    <source>
        <dbReference type="Proteomes" id="UP000232688"/>
    </source>
</evidence>
<evidence type="ECO:0000256" key="1">
    <source>
        <dbReference type="SAM" id="MobiDB-lite"/>
    </source>
</evidence>
<gene>
    <name evidence="2" type="ORF">RhiirA1_463886</name>
</gene>
<dbReference type="VEuPathDB" id="FungiDB:FUN_006773"/>
<dbReference type="EMBL" id="LLXH01000748">
    <property type="protein sequence ID" value="PKC63342.1"/>
    <property type="molecule type" value="Genomic_DNA"/>
</dbReference>
<comment type="caution">
    <text evidence="2">The sequence shown here is derived from an EMBL/GenBank/DDBJ whole genome shotgun (WGS) entry which is preliminary data.</text>
</comment>
<proteinExistence type="predicted"/>
<dbReference type="Proteomes" id="UP000232688">
    <property type="component" value="Unassembled WGS sequence"/>
</dbReference>
<reference evidence="2 3" key="1">
    <citation type="submission" date="2017-10" db="EMBL/GenBank/DDBJ databases">
        <title>Extensive intraspecific genome diversity in a model arbuscular mycorrhizal fungus.</title>
        <authorList>
            <person name="Chen E.C.H."/>
            <person name="Morin E."/>
            <person name="Baudet D."/>
            <person name="Noel J."/>
            <person name="Ndikumana S."/>
            <person name="Charron P."/>
            <person name="St-Onge C."/>
            <person name="Giorgi J."/>
            <person name="Grigoriev I.V."/>
            <person name="Roux C."/>
            <person name="Martin F.M."/>
            <person name="Corradi N."/>
        </authorList>
    </citation>
    <scope>NUCLEOTIDE SEQUENCE [LARGE SCALE GENOMIC DNA]</scope>
    <source>
        <strain evidence="2 3">A1</strain>
    </source>
</reference>
<evidence type="ECO:0000313" key="2">
    <source>
        <dbReference type="EMBL" id="PKC63342.1"/>
    </source>
</evidence>
<reference evidence="2 3" key="2">
    <citation type="submission" date="2017-10" db="EMBL/GenBank/DDBJ databases">
        <title>Genome analyses suggest a sexual origin of heterokaryosis in a supposedly ancient asexual fungus.</title>
        <authorList>
            <person name="Corradi N."/>
            <person name="Sedzielewska K."/>
            <person name="Noel J."/>
            <person name="Charron P."/>
            <person name="Farinelli L."/>
            <person name="Marton T."/>
            <person name="Kruger M."/>
            <person name="Pelin A."/>
            <person name="Brachmann A."/>
            <person name="Corradi N."/>
        </authorList>
    </citation>
    <scope>NUCLEOTIDE SEQUENCE [LARGE SCALE GENOMIC DNA]</scope>
    <source>
        <strain evidence="2 3">A1</strain>
    </source>
</reference>
<accession>A0A2N0RJ74</accession>
<name>A0A2N0RJ74_9GLOM</name>
<organism evidence="2 3">
    <name type="scientific">Rhizophagus irregularis</name>
    <dbReference type="NCBI Taxonomy" id="588596"/>
    <lineage>
        <taxon>Eukaryota</taxon>
        <taxon>Fungi</taxon>
        <taxon>Fungi incertae sedis</taxon>
        <taxon>Mucoromycota</taxon>
        <taxon>Glomeromycotina</taxon>
        <taxon>Glomeromycetes</taxon>
        <taxon>Glomerales</taxon>
        <taxon>Glomeraceae</taxon>
        <taxon>Rhizophagus</taxon>
    </lineage>
</organism>
<dbReference type="VEuPathDB" id="FungiDB:RhiirFUN_010680"/>
<feature type="compositionally biased region" description="Basic and acidic residues" evidence="1">
    <location>
        <begin position="288"/>
        <end position="304"/>
    </location>
</feature>
<dbReference type="VEuPathDB" id="FungiDB:RhiirA1_463886"/>
<protein>
    <recommendedName>
        <fullName evidence="4">BED-type domain-containing protein</fullName>
    </recommendedName>
</protein>
<evidence type="ECO:0008006" key="4">
    <source>
        <dbReference type="Google" id="ProtNLM"/>
    </source>
</evidence>
<dbReference type="AlphaFoldDB" id="A0A2N0RJ74"/>